<organism evidence="1 2">
    <name type="scientific">Pistacia atlantica</name>
    <dbReference type="NCBI Taxonomy" id="434234"/>
    <lineage>
        <taxon>Eukaryota</taxon>
        <taxon>Viridiplantae</taxon>
        <taxon>Streptophyta</taxon>
        <taxon>Embryophyta</taxon>
        <taxon>Tracheophyta</taxon>
        <taxon>Spermatophyta</taxon>
        <taxon>Magnoliopsida</taxon>
        <taxon>eudicotyledons</taxon>
        <taxon>Gunneridae</taxon>
        <taxon>Pentapetalae</taxon>
        <taxon>rosids</taxon>
        <taxon>malvids</taxon>
        <taxon>Sapindales</taxon>
        <taxon>Anacardiaceae</taxon>
        <taxon>Pistacia</taxon>
    </lineage>
</organism>
<accession>A0ACC1AUP8</accession>
<proteinExistence type="predicted"/>
<name>A0ACC1AUP8_9ROSI</name>
<dbReference type="EMBL" id="CM047904">
    <property type="protein sequence ID" value="KAJ0090382.1"/>
    <property type="molecule type" value="Genomic_DNA"/>
</dbReference>
<comment type="caution">
    <text evidence="1">The sequence shown here is derived from an EMBL/GenBank/DDBJ whole genome shotgun (WGS) entry which is preliminary data.</text>
</comment>
<protein>
    <submittedName>
        <fullName evidence="1">Uncharacterized protein</fullName>
    </submittedName>
</protein>
<gene>
    <name evidence="1" type="ORF">Patl1_14383</name>
</gene>
<evidence type="ECO:0000313" key="2">
    <source>
        <dbReference type="Proteomes" id="UP001164250"/>
    </source>
</evidence>
<dbReference type="Proteomes" id="UP001164250">
    <property type="component" value="Chromosome 8"/>
</dbReference>
<sequence>MAKLNHCFFFFFFFFFFFVLLISSCEGALASKVNTVRVGVILDLNSSVGRIAQRYISMALSHFYAVNNHFRTNLTLVTRDSQNDVVVAALAALDLMKNEKVHAIIGPQRSEEAQFLIDLGRKTNVPIISFSATSPSLSPTKNEFFIRTAHDDSCQVKAIADILKSYGWMELILIYEDTNYGNGLIPYLTDALREVNARVLHRCVISPGSGDSEIRMKLKSLKENYALTRIFLVHMNASVGSKLFLQAKKLGIMDEGYAWIVTEGLSSLLDPVHSKAINSMEGVLGLRPFIPFSSRKLQVSKLKSSIKGQNLFGLWAYDTVWAVATAVEKSGMAHSGIATLNTGENEVDIAALGTFEDGRKLLNALLNTTFDGISGEFHLVKGQLQPSTFEIFNVVGKHERIIGYWTQTKGLRRDLNDNGNKAVNSKLKNPVWPGDNTINQPNNKLRIGIPVRNAFTEFINVENETDVNGGPKISGFSYEVFMAVLEVLEFPLPHEFIHFGENGTMAGTYDELLYKIKYQEYDAVVGDTAIVANRSTYVDFTLPYSESGVSMVVLVKDDEKKDFWIFLKPLSLDLWLTTGLVFILIGLVIWVLEHRINTEFRGPPEHQLGTIFWFSFSTLVFAHREKLVNNLSKFVLIIWIFVVLILTQSYTASLASMLTVKQLRPLFDDVQEIKKHGYFVGYQNNSFVKDLLMNQLRFSEDKLRPYNTPEEYNVALSKGEVAAIFDGIPYIKLFLNKYCSNFTIIGPIYRTEGLGFAFQQGSPLVPYMSRAILKVTEDKDKMEAIERKTFRSKPTCEDKSATISSGSNLSVYSFGGLFIITGVASISALLLHLFNFIRSHWPVLNDHHLHSERSFLAKIVDLIKHFDKKDHSSYHFNRSESTVYSAQNLEANFVASVPNHIADMQNHSRTSSEGGEDNDTSIDTLHTS</sequence>
<reference evidence="2" key="1">
    <citation type="journal article" date="2023" name="G3 (Bethesda)">
        <title>Genome assembly and association tests identify interacting loci associated with vigor, precocity, and sex in interspecific pistachio rootstocks.</title>
        <authorList>
            <person name="Palmer W."/>
            <person name="Jacygrad E."/>
            <person name="Sagayaradj S."/>
            <person name="Cavanaugh K."/>
            <person name="Han R."/>
            <person name="Bertier L."/>
            <person name="Beede B."/>
            <person name="Kafkas S."/>
            <person name="Golino D."/>
            <person name="Preece J."/>
            <person name="Michelmore R."/>
        </authorList>
    </citation>
    <scope>NUCLEOTIDE SEQUENCE [LARGE SCALE GENOMIC DNA]</scope>
</reference>
<keyword evidence="2" id="KW-1185">Reference proteome</keyword>
<evidence type="ECO:0000313" key="1">
    <source>
        <dbReference type="EMBL" id="KAJ0090382.1"/>
    </source>
</evidence>